<dbReference type="PROSITE" id="PS50082">
    <property type="entry name" value="WD_REPEATS_2"/>
    <property type="match status" value="1"/>
</dbReference>
<dbReference type="InterPro" id="IPR019775">
    <property type="entry name" value="WD40_repeat_CS"/>
</dbReference>
<dbReference type="AlphaFoldDB" id="A0AAW1PTD9"/>
<dbReference type="InterPro" id="IPR015943">
    <property type="entry name" value="WD40/YVTN_repeat-like_dom_sf"/>
</dbReference>
<dbReference type="InterPro" id="IPR001680">
    <property type="entry name" value="WD40_rpt"/>
</dbReference>
<organism evidence="5 6">
    <name type="scientific">[Myrmecia] bisecta</name>
    <dbReference type="NCBI Taxonomy" id="41462"/>
    <lineage>
        <taxon>Eukaryota</taxon>
        <taxon>Viridiplantae</taxon>
        <taxon>Chlorophyta</taxon>
        <taxon>core chlorophytes</taxon>
        <taxon>Trebouxiophyceae</taxon>
        <taxon>Trebouxiales</taxon>
        <taxon>Trebouxiaceae</taxon>
        <taxon>Myrmecia</taxon>
    </lineage>
</organism>
<comment type="caution">
    <text evidence="5">The sequence shown here is derived from an EMBL/GenBank/DDBJ whole genome shotgun (WGS) entry which is preliminary data.</text>
</comment>
<dbReference type="PANTHER" id="PTHR47822:SF2">
    <property type="entry name" value="F-BOX AND WD-40 DOMAIN PROTEIN 7"/>
    <property type="match status" value="1"/>
</dbReference>
<dbReference type="SMART" id="SM00320">
    <property type="entry name" value="WD40"/>
    <property type="match status" value="3"/>
</dbReference>
<name>A0AAW1PTD9_9CHLO</name>
<evidence type="ECO:0000256" key="4">
    <source>
        <dbReference type="SAM" id="MobiDB-lite"/>
    </source>
</evidence>
<dbReference type="PANTHER" id="PTHR47822">
    <property type="entry name" value="CARBOHYDRATE BINDING DOMAIN CONTAINING PROTEIN"/>
    <property type="match status" value="1"/>
</dbReference>
<keyword evidence="2" id="KW-0677">Repeat</keyword>
<reference evidence="5 6" key="1">
    <citation type="journal article" date="2024" name="Nat. Commun.">
        <title>Phylogenomics reveals the evolutionary origins of lichenization in chlorophyte algae.</title>
        <authorList>
            <person name="Puginier C."/>
            <person name="Libourel C."/>
            <person name="Otte J."/>
            <person name="Skaloud P."/>
            <person name="Haon M."/>
            <person name="Grisel S."/>
            <person name="Petersen M."/>
            <person name="Berrin J.G."/>
            <person name="Delaux P.M."/>
            <person name="Dal Grande F."/>
            <person name="Keller J."/>
        </authorList>
    </citation>
    <scope>NUCLEOTIDE SEQUENCE [LARGE SCALE GENOMIC DNA]</scope>
    <source>
        <strain evidence="5 6">SAG 2043</strain>
    </source>
</reference>
<evidence type="ECO:0000313" key="5">
    <source>
        <dbReference type="EMBL" id="KAK9811732.1"/>
    </source>
</evidence>
<evidence type="ECO:0000256" key="3">
    <source>
        <dbReference type="PROSITE-ProRule" id="PRU00221"/>
    </source>
</evidence>
<dbReference type="EMBL" id="JALJOR010000009">
    <property type="protein sequence ID" value="KAK9811732.1"/>
    <property type="molecule type" value="Genomic_DNA"/>
</dbReference>
<proteinExistence type="predicted"/>
<feature type="region of interest" description="Disordered" evidence="4">
    <location>
        <begin position="1"/>
        <end position="33"/>
    </location>
</feature>
<keyword evidence="6" id="KW-1185">Reference proteome</keyword>
<dbReference type="PROSITE" id="PS00678">
    <property type="entry name" value="WD_REPEATS_1"/>
    <property type="match status" value="1"/>
</dbReference>
<sequence length="400" mass="42165">MGPFDPRPAQAEAGDISDDDSAPQPADGLPGSLKSYTTKALSVKERAALEESTYYVEALKERFPLSEQLHQQTSGDRLEAATSWQLQSAGEGLAVSYSACGDFVAVGCRDGQVRVFNTSTGACQYTLGRASAAHETQPACTAVQFRPEDASTETKNVLVVARGDAVLHYHATTGQLMNTSDEAGNEIYTLSVCADGQQLATAGSDHHVRVYDEQTRACTVDLAGGDDTGAAGHSNSVYSVKWHPDDPQVLLSGGWDRTVQVWDLRAGAPVRSAFGPYICGDALDVHGRTILTGSWRDETPLQLWDYGSGQLDTNLPFHEPKGACHLYAAKFVAGANGGLIACGGSGTQPCARLLTKDGKVKGTLRTSSPVHAVSSYAEEAGPQVLVCCAEAVQIICPGAA</sequence>
<dbReference type="Proteomes" id="UP001489004">
    <property type="component" value="Unassembled WGS sequence"/>
</dbReference>
<evidence type="ECO:0000313" key="6">
    <source>
        <dbReference type="Proteomes" id="UP001489004"/>
    </source>
</evidence>
<evidence type="ECO:0000256" key="1">
    <source>
        <dbReference type="ARBA" id="ARBA00022574"/>
    </source>
</evidence>
<dbReference type="InterPro" id="IPR036322">
    <property type="entry name" value="WD40_repeat_dom_sf"/>
</dbReference>
<dbReference type="Pfam" id="PF00400">
    <property type="entry name" value="WD40"/>
    <property type="match status" value="3"/>
</dbReference>
<gene>
    <name evidence="5" type="ORF">WJX72_009232</name>
</gene>
<dbReference type="PROSITE" id="PS50294">
    <property type="entry name" value="WD_REPEATS_REGION"/>
    <property type="match status" value="1"/>
</dbReference>
<evidence type="ECO:0000256" key="2">
    <source>
        <dbReference type="ARBA" id="ARBA00022737"/>
    </source>
</evidence>
<protein>
    <submittedName>
        <fullName evidence="5">Uncharacterized protein</fullName>
    </submittedName>
</protein>
<dbReference type="SUPFAM" id="SSF50978">
    <property type="entry name" value="WD40 repeat-like"/>
    <property type="match status" value="1"/>
</dbReference>
<accession>A0AAW1PTD9</accession>
<feature type="repeat" description="WD" evidence="3">
    <location>
        <begin position="230"/>
        <end position="272"/>
    </location>
</feature>
<keyword evidence="1 3" id="KW-0853">WD repeat</keyword>
<dbReference type="Gene3D" id="2.130.10.10">
    <property type="entry name" value="YVTN repeat-like/Quinoprotein amine dehydrogenase"/>
    <property type="match status" value="2"/>
</dbReference>